<feature type="domain" description="GGDEF" evidence="3">
    <location>
        <begin position="301"/>
        <end position="431"/>
    </location>
</feature>
<dbReference type="GO" id="GO:0052621">
    <property type="term" value="F:diguanylate cyclase activity"/>
    <property type="evidence" value="ECO:0007669"/>
    <property type="project" value="UniProtKB-EC"/>
</dbReference>
<dbReference type="NCBIfam" id="TIGR00254">
    <property type="entry name" value="GGDEF"/>
    <property type="match status" value="1"/>
</dbReference>
<organism evidence="4 5">
    <name type="scientific">Vibrio cincinnatiensis DSM 19608</name>
    <dbReference type="NCBI Taxonomy" id="1123491"/>
    <lineage>
        <taxon>Bacteria</taxon>
        <taxon>Pseudomonadati</taxon>
        <taxon>Pseudomonadota</taxon>
        <taxon>Gammaproteobacteria</taxon>
        <taxon>Vibrionales</taxon>
        <taxon>Vibrionaceae</taxon>
        <taxon>Vibrio</taxon>
    </lineage>
</organism>
<dbReference type="GO" id="GO:0005886">
    <property type="term" value="C:plasma membrane"/>
    <property type="evidence" value="ECO:0007669"/>
    <property type="project" value="TreeGrafter"/>
</dbReference>
<accession>A0A1T4RX11</accession>
<reference evidence="5" key="1">
    <citation type="submission" date="2017-02" db="EMBL/GenBank/DDBJ databases">
        <authorList>
            <person name="Varghese N."/>
            <person name="Submissions S."/>
        </authorList>
    </citation>
    <scope>NUCLEOTIDE SEQUENCE [LARGE SCALE GENOMIC DNA]</scope>
    <source>
        <strain evidence="5">DSM 19608</strain>
    </source>
</reference>
<proteinExistence type="predicted"/>
<dbReference type="SUPFAM" id="SSF55073">
    <property type="entry name" value="Nucleotide cyclase"/>
    <property type="match status" value="1"/>
</dbReference>
<evidence type="ECO:0000259" key="3">
    <source>
        <dbReference type="PROSITE" id="PS50887"/>
    </source>
</evidence>
<dbReference type="Proteomes" id="UP000190834">
    <property type="component" value="Unassembled WGS sequence"/>
</dbReference>
<gene>
    <name evidence="4" type="ORF">SAMN02745782_02879</name>
</gene>
<dbReference type="Gene3D" id="3.30.70.270">
    <property type="match status" value="1"/>
</dbReference>
<dbReference type="EC" id="2.7.7.65" evidence="1"/>
<dbReference type="Pfam" id="PF00990">
    <property type="entry name" value="GGDEF"/>
    <property type="match status" value="1"/>
</dbReference>
<dbReference type="SMART" id="SM00267">
    <property type="entry name" value="GGDEF"/>
    <property type="match status" value="1"/>
</dbReference>
<evidence type="ECO:0000256" key="1">
    <source>
        <dbReference type="ARBA" id="ARBA00012528"/>
    </source>
</evidence>
<dbReference type="AlphaFoldDB" id="A0A1T4RX11"/>
<dbReference type="PANTHER" id="PTHR45138">
    <property type="entry name" value="REGULATORY COMPONENTS OF SENSORY TRANSDUCTION SYSTEM"/>
    <property type="match status" value="1"/>
</dbReference>
<evidence type="ECO:0000313" key="4">
    <source>
        <dbReference type="EMBL" id="SKA20544.1"/>
    </source>
</evidence>
<dbReference type="InterPro" id="IPR043128">
    <property type="entry name" value="Rev_trsase/Diguanyl_cyclase"/>
</dbReference>
<dbReference type="InterPro" id="IPR029787">
    <property type="entry name" value="Nucleotide_cyclase"/>
</dbReference>
<dbReference type="InterPro" id="IPR050469">
    <property type="entry name" value="Diguanylate_Cyclase"/>
</dbReference>
<protein>
    <recommendedName>
        <fullName evidence="1">diguanylate cyclase</fullName>
        <ecNumber evidence="1">2.7.7.65</ecNumber>
    </recommendedName>
</protein>
<dbReference type="STRING" id="1123491.SAMN02745782_02879"/>
<name>A0A1T4RX11_VIBCI</name>
<dbReference type="PANTHER" id="PTHR45138:SF9">
    <property type="entry name" value="DIGUANYLATE CYCLASE DGCM-RELATED"/>
    <property type="match status" value="1"/>
</dbReference>
<dbReference type="InterPro" id="IPR000160">
    <property type="entry name" value="GGDEF_dom"/>
</dbReference>
<dbReference type="GO" id="GO:1902201">
    <property type="term" value="P:negative regulation of bacterial-type flagellum-dependent cell motility"/>
    <property type="evidence" value="ECO:0007669"/>
    <property type="project" value="TreeGrafter"/>
</dbReference>
<sequence>MLKSTSLATEEQHHHLDAQIKHSRDILLRIPGIPVKIKRDLRELFTQPSAQSQSKTAQAVHLLGLYERAIKILTHNSPSSHNEQPSSAENLLLTQLSSELQNLITELDFEGESGDLLADIRTKLLLGVNTQTLLELALQVLKLVIDGTQYERKSSEKFLEQVNASLMKNLKSTGQNLQQSIQYQTHRQEMNQEFRQLVARGHHELKKGEVAAETLDTVFSDMTSLSERFELAQQREQALIERMHYTKNQVEALFELTQDYRRRLEDQAQRMLQDPLTKVYNRTAFNDHLELEYRRWIRSQHPLRLVVLDIDKFKAINESFGYLAGDKALKIIARTIHKELNKTDTLARFSGEEFILLLPERSDSECHQLVQQIQRNIARLPFKFRDKHITITLSGSTTAFKESDTPEIVLDRLYRSLQEVKKYGPNQLAWK</sequence>
<dbReference type="EMBL" id="FUXB01000016">
    <property type="protein sequence ID" value="SKA20544.1"/>
    <property type="molecule type" value="Genomic_DNA"/>
</dbReference>
<evidence type="ECO:0000256" key="2">
    <source>
        <dbReference type="ARBA" id="ARBA00034247"/>
    </source>
</evidence>
<dbReference type="CDD" id="cd01949">
    <property type="entry name" value="GGDEF"/>
    <property type="match status" value="1"/>
</dbReference>
<dbReference type="GO" id="GO:0043709">
    <property type="term" value="P:cell adhesion involved in single-species biofilm formation"/>
    <property type="evidence" value="ECO:0007669"/>
    <property type="project" value="TreeGrafter"/>
</dbReference>
<evidence type="ECO:0000313" key="5">
    <source>
        <dbReference type="Proteomes" id="UP000190834"/>
    </source>
</evidence>
<comment type="catalytic activity">
    <reaction evidence="2">
        <text>2 GTP = 3',3'-c-di-GMP + 2 diphosphate</text>
        <dbReference type="Rhea" id="RHEA:24898"/>
        <dbReference type="ChEBI" id="CHEBI:33019"/>
        <dbReference type="ChEBI" id="CHEBI:37565"/>
        <dbReference type="ChEBI" id="CHEBI:58805"/>
        <dbReference type="EC" id="2.7.7.65"/>
    </reaction>
</comment>
<dbReference type="PROSITE" id="PS50887">
    <property type="entry name" value="GGDEF"/>
    <property type="match status" value="1"/>
</dbReference>
<keyword evidence="5" id="KW-1185">Reference proteome</keyword>
<dbReference type="InterPro" id="IPR048516">
    <property type="entry name" value="DGCcoil"/>
</dbReference>
<dbReference type="OrthoDB" id="9812260at2"/>
<dbReference type="Pfam" id="PF20975">
    <property type="entry name" value="DGCcoil"/>
    <property type="match status" value="1"/>
</dbReference>